<dbReference type="RefSeq" id="WP_219965097.1">
    <property type="nucleotide sequence ID" value="NZ_JAGFNZ010000002.1"/>
</dbReference>
<dbReference type="Proteomes" id="UP000719942">
    <property type="component" value="Unassembled WGS sequence"/>
</dbReference>
<keyword evidence="2" id="KW-1185">Reference proteome</keyword>
<accession>A0ABS7DN31</accession>
<dbReference type="EMBL" id="JAGFNZ010000002">
    <property type="protein sequence ID" value="MBW7572710.1"/>
    <property type="molecule type" value="Genomic_DNA"/>
</dbReference>
<reference evidence="1 2" key="1">
    <citation type="submission" date="2021-03" db="EMBL/GenBank/DDBJ databases">
        <title>Caproiciproducens sp. nov. isolated from feces of cow.</title>
        <authorList>
            <person name="Choi J.-Y."/>
        </authorList>
    </citation>
    <scope>NUCLEOTIDE SEQUENCE [LARGE SCALE GENOMIC DNA]</scope>
    <source>
        <strain evidence="1 2">AGMB10547</strain>
    </source>
</reference>
<gene>
    <name evidence="1" type="ORF">J5W02_07770</name>
</gene>
<organism evidence="1 2">
    <name type="scientific">Caproiciproducens faecalis</name>
    <dbReference type="NCBI Taxonomy" id="2820301"/>
    <lineage>
        <taxon>Bacteria</taxon>
        <taxon>Bacillati</taxon>
        <taxon>Bacillota</taxon>
        <taxon>Clostridia</taxon>
        <taxon>Eubacteriales</taxon>
        <taxon>Acutalibacteraceae</taxon>
        <taxon>Caproiciproducens</taxon>
    </lineage>
</organism>
<proteinExistence type="predicted"/>
<evidence type="ECO:0000313" key="2">
    <source>
        <dbReference type="Proteomes" id="UP000719942"/>
    </source>
</evidence>
<evidence type="ECO:0000313" key="1">
    <source>
        <dbReference type="EMBL" id="MBW7572710.1"/>
    </source>
</evidence>
<name>A0ABS7DN31_9FIRM</name>
<comment type="caution">
    <text evidence="1">The sequence shown here is derived from an EMBL/GenBank/DDBJ whole genome shotgun (WGS) entry which is preliminary data.</text>
</comment>
<protein>
    <submittedName>
        <fullName evidence="1">Uncharacterized protein</fullName>
    </submittedName>
</protein>
<sequence length="156" mass="16727">MPTNNKTSLGLNSWVGTDKPMRSDFVEDNTLLDTLLTGHFGNAQMHLSPDDRTLLTQPFTVGSYCGDGAATQVITLPFAPRLVLVFLEQMPANDYFPGGGYNENSFAAVTKTGGSAGVLLSADKLTVYQTQNPPAGGGILNNLNGDTMNYIYVAFR</sequence>